<dbReference type="GO" id="GO:0019265">
    <property type="term" value="P:glycine biosynthetic process, by transamination of glyoxylate"/>
    <property type="evidence" value="ECO:0007669"/>
    <property type="project" value="TreeGrafter"/>
</dbReference>
<dbReference type="Proteomes" id="UP000649345">
    <property type="component" value="Unassembled WGS sequence"/>
</dbReference>
<dbReference type="GO" id="GO:0008453">
    <property type="term" value="F:alanine-glyoxylate transaminase activity"/>
    <property type="evidence" value="ECO:0007669"/>
    <property type="project" value="TreeGrafter"/>
</dbReference>
<comment type="caution">
    <text evidence="11">The sequence shown here is derived from an EMBL/GenBank/DDBJ whole genome shotgun (WGS) entry which is preliminary data.</text>
</comment>
<accession>A0A923LE74</accession>
<dbReference type="Gene3D" id="3.40.640.10">
    <property type="entry name" value="Type I PLP-dependent aspartate aminotransferase-like (Major domain)"/>
    <property type="match status" value="1"/>
</dbReference>
<dbReference type="RefSeq" id="WP_186873685.1">
    <property type="nucleotide sequence ID" value="NZ_JACOOR010000007.1"/>
</dbReference>
<sequence>MYEIMTPGPTQVRENVLAVRSLPCTNPDLDPDFYTFYKETCELISALLHTKNEALILGGEGILGLEAACAGLTEPGDRVLVIDNGVFGKGFADFVKMYGGDPVLYTVDYLEAVDVDALAAYLEKDHNFKYATVVHCDTPSGVLNDIARICPLLKSYGILTVVDSVSAMFGEEVRVDDYQIDLLCGGSQKVVSAPPGLTFVTVSPTAWTAMKERNTPIASFYANLMTFDGYFEKQWFPYTMPISDIRGLRAAFENIKADTTILERHAKIAGAVRTALTSCGLKLHTRKGYSNTVSVFDVPRETTAAAILTAVREQFNIMLAGSFDVLEGQVIRIGHMGENARAEKLEAVMKALDAVLPELGVPLTGSLTETYLEALK</sequence>
<dbReference type="InterPro" id="IPR024169">
    <property type="entry name" value="SP_NH2Trfase/AEP_transaminase"/>
</dbReference>
<dbReference type="InterPro" id="IPR020578">
    <property type="entry name" value="Aminotrans_V_PyrdxlP_BS"/>
</dbReference>
<keyword evidence="5 7" id="KW-0663">Pyridoxal phosphate</keyword>
<evidence type="ECO:0000256" key="6">
    <source>
        <dbReference type="PIRSR" id="PIRSR000524-1"/>
    </source>
</evidence>
<dbReference type="PROSITE" id="PS00595">
    <property type="entry name" value="AA_TRANSFER_CLASS_5"/>
    <property type="match status" value="1"/>
</dbReference>
<dbReference type="Gene3D" id="3.90.1150.10">
    <property type="entry name" value="Aspartate Aminotransferase, domain 1"/>
    <property type="match status" value="1"/>
</dbReference>
<dbReference type="AlphaFoldDB" id="A0A923LE74"/>
<dbReference type="SUPFAM" id="SSF53383">
    <property type="entry name" value="PLP-dependent transferases"/>
    <property type="match status" value="1"/>
</dbReference>
<proteinExistence type="inferred from homology"/>
<evidence type="ECO:0000256" key="2">
    <source>
        <dbReference type="ARBA" id="ARBA00009236"/>
    </source>
</evidence>
<organism evidence="11 12">
    <name type="scientific">Anaerosacchariphilus hominis</name>
    <dbReference type="NCBI Taxonomy" id="2763017"/>
    <lineage>
        <taxon>Bacteria</taxon>
        <taxon>Bacillati</taxon>
        <taxon>Bacillota</taxon>
        <taxon>Clostridia</taxon>
        <taxon>Lachnospirales</taxon>
        <taxon>Lachnospiraceae</taxon>
        <taxon>Anaerosacchariphilus</taxon>
    </lineage>
</organism>
<dbReference type="GO" id="GO:0004760">
    <property type="term" value="F:L-serine-pyruvate transaminase activity"/>
    <property type="evidence" value="ECO:0007669"/>
    <property type="project" value="TreeGrafter"/>
</dbReference>
<evidence type="ECO:0000256" key="7">
    <source>
        <dbReference type="PIRSR" id="PIRSR000524-50"/>
    </source>
</evidence>
<dbReference type="PANTHER" id="PTHR21152:SF24">
    <property type="entry name" value="ALANINE--GLYOXYLATE AMINOTRANSFERASE 1"/>
    <property type="match status" value="1"/>
</dbReference>
<comment type="similarity">
    <text evidence="2 8">Belongs to the class-V pyridoxal-phosphate-dependent aminotransferase family.</text>
</comment>
<evidence type="ECO:0000256" key="1">
    <source>
        <dbReference type="ARBA" id="ARBA00001933"/>
    </source>
</evidence>
<evidence type="ECO:0000313" key="11">
    <source>
        <dbReference type="EMBL" id="MBC5660494.1"/>
    </source>
</evidence>
<feature type="modified residue" description="N6-(pyridoxal phosphate)lysine" evidence="7">
    <location>
        <position position="189"/>
    </location>
</feature>
<keyword evidence="12" id="KW-1185">Reference proteome</keyword>
<dbReference type="PIRSF" id="PIRSF000524">
    <property type="entry name" value="SPT"/>
    <property type="match status" value="1"/>
</dbReference>
<protein>
    <submittedName>
        <fullName evidence="11">Alanine--glyoxylate aminotransferase family protein</fullName>
    </submittedName>
</protein>
<dbReference type="InterPro" id="IPR000192">
    <property type="entry name" value="Aminotrans_V_dom"/>
</dbReference>
<dbReference type="PANTHER" id="PTHR21152">
    <property type="entry name" value="AMINOTRANSFERASE CLASS V"/>
    <property type="match status" value="1"/>
</dbReference>
<reference evidence="11" key="1">
    <citation type="submission" date="2020-08" db="EMBL/GenBank/DDBJ databases">
        <title>Genome public.</title>
        <authorList>
            <person name="Liu C."/>
            <person name="Sun Q."/>
        </authorList>
    </citation>
    <scope>NUCLEOTIDE SEQUENCE</scope>
    <source>
        <strain evidence="11">NSJ-68</strain>
    </source>
</reference>
<dbReference type="InterPro" id="IPR015424">
    <property type="entry name" value="PyrdxlP-dep_Trfase"/>
</dbReference>
<feature type="binding site" evidence="6">
    <location>
        <position position="332"/>
    </location>
    <ligand>
        <name>substrate</name>
    </ligand>
</feature>
<evidence type="ECO:0000313" key="12">
    <source>
        <dbReference type="Proteomes" id="UP000649345"/>
    </source>
</evidence>
<gene>
    <name evidence="11" type="ORF">H8S44_12030</name>
</gene>
<evidence type="ECO:0000256" key="5">
    <source>
        <dbReference type="ARBA" id="ARBA00022898"/>
    </source>
</evidence>
<dbReference type="Pfam" id="PF00266">
    <property type="entry name" value="Aminotran_5"/>
    <property type="match status" value="1"/>
</dbReference>
<dbReference type="EMBL" id="JACOOR010000007">
    <property type="protein sequence ID" value="MBC5660494.1"/>
    <property type="molecule type" value="Genomic_DNA"/>
</dbReference>
<evidence type="ECO:0000256" key="9">
    <source>
        <dbReference type="RuleBase" id="RU004504"/>
    </source>
</evidence>
<feature type="domain" description="Aminotransferase class V" evidence="10">
    <location>
        <begin position="32"/>
        <end position="319"/>
    </location>
</feature>
<evidence type="ECO:0000256" key="3">
    <source>
        <dbReference type="ARBA" id="ARBA00022576"/>
    </source>
</evidence>
<evidence type="ECO:0000259" key="10">
    <source>
        <dbReference type="Pfam" id="PF00266"/>
    </source>
</evidence>
<keyword evidence="3 11" id="KW-0032">Aminotransferase</keyword>
<evidence type="ECO:0000256" key="4">
    <source>
        <dbReference type="ARBA" id="ARBA00022679"/>
    </source>
</evidence>
<evidence type="ECO:0000256" key="8">
    <source>
        <dbReference type="RuleBase" id="RU004075"/>
    </source>
</evidence>
<keyword evidence="4" id="KW-0808">Transferase</keyword>
<comment type="cofactor">
    <cofactor evidence="1 7 9">
        <name>pyridoxal 5'-phosphate</name>
        <dbReference type="ChEBI" id="CHEBI:597326"/>
    </cofactor>
</comment>
<name>A0A923LE74_9FIRM</name>
<dbReference type="InterPro" id="IPR015421">
    <property type="entry name" value="PyrdxlP-dep_Trfase_major"/>
</dbReference>
<dbReference type="InterPro" id="IPR015422">
    <property type="entry name" value="PyrdxlP-dep_Trfase_small"/>
</dbReference>